<evidence type="ECO:0000256" key="5">
    <source>
        <dbReference type="ARBA" id="ARBA00023054"/>
    </source>
</evidence>
<dbReference type="PANTHER" id="PTHR22419:SF2">
    <property type="entry name" value="COILED-COIL DOMAIN-CONTAINING PROTEIN 172"/>
    <property type="match status" value="1"/>
</dbReference>
<gene>
    <name evidence="7" type="ORF">HHUSO_G8391</name>
</gene>
<name>A0ABR0ZR19_HUSHU</name>
<dbReference type="EMBL" id="JAHFZB010000007">
    <property type="protein sequence ID" value="KAK6487263.1"/>
    <property type="molecule type" value="Genomic_DNA"/>
</dbReference>
<dbReference type="InterPro" id="IPR029618">
    <property type="entry name" value="CCDC172"/>
</dbReference>
<dbReference type="PANTHER" id="PTHR22419">
    <property type="entry name" value="COILED-COIL DOMAIN-CONTAINING PROTEIN 172"/>
    <property type="match status" value="1"/>
</dbReference>
<keyword evidence="4" id="KW-0963">Cytoplasm</keyword>
<dbReference type="Proteomes" id="UP001369086">
    <property type="component" value="Unassembled WGS sequence"/>
</dbReference>
<evidence type="ECO:0000256" key="3">
    <source>
        <dbReference type="ARBA" id="ARBA00022327"/>
    </source>
</evidence>
<keyword evidence="8" id="KW-1185">Reference proteome</keyword>
<reference evidence="7 8" key="1">
    <citation type="submission" date="2021-05" db="EMBL/GenBank/DDBJ databases">
        <authorList>
            <person name="Zahm M."/>
            <person name="Klopp C."/>
            <person name="Cabau C."/>
            <person name="Kuhl H."/>
            <person name="Suciu R."/>
            <person name="Ciorpac M."/>
            <person name="Holostenco D."/>
            <person name="Gessner J."/>
            <person name="Wuertz S."/>
            <person name="Hohne C."/>
            <person name="Stock M."/>
            <person name="Gislard M."/>
            <person name="Lluch J."/>
            <person name="Milhes M."/>
            <person name="Lampietro C."/>
            <person name="Lopez Roques C."/>
            <person name="Donnadieu C."/>
            <person name="Du K."/>
            <person name="Schartl M."/>
            <person name="Guiguen Y."/>
        </authorList>
    </citation>
    <scope>NUCLEOTIDE SEQUENCE [LARGE SCALE GENOMIC DNA]</scope>
    <source>
        <strain evidence="7">Hh-F2</strain>
        <tissue evidence="7">Blood</tissue>
    </source>
</reference>
<comment type="similarity">
    <text evidence="2">Belongs to the CCDC172 family.</text>
</comment>
<keyword evidence="5 6" id="KW-0175">Coiled coil</keyword>
<proteinExistence type="inferred from homology"/>
<evidence type="ECO:0000313" key="7">
    <source>
        <dbReference type="EMBL" id="KAK6487263.1"/>
    </source>
</evidence>
<comment type="subcellular location">
    <subcellularLocation>
        <location evidence="1">Cytoplasm</location>
    </subcellularLocation>
</comment>
<evidence type="ECO:0000256" key="6">
    <source>
        <dbReference type="SAM" id="Coils"/>
    </source>
</evidence>
<protein>
    <recommendedName>
        <fullName evidence="3">Coiled-coil domain-containing protein 172</fullName>
    </recommendedName>
</protein>
<accession>A0ABR0ZR19</accession>
<evidence type="ECO:0000256" key="1">
    <source>
        <dbReference type="ARBA" id="ARBA00004496"/>
    </source>
</evidence>
<feature type="coiled-coil region" evidence="6">
    <location>
        <begin position="130"/>
        <end position="168"/>
    </location>
</feature>
<feature type="coiled-coil region" evidence="6">
    <location>
        <begin position="17"/>
        <end position="104"/>
    </location>
</feature>
<sequence length="226" mass="26454">MSLNSLFQHILITEQQATEKNRLLQEVKAEINRCQDKVKASSEEFSCAKSKLEEKIQDLSEMLLQLELLKKRQDGIEKLKSDVLRQQSNLLATLEEIKKKTSEEQDKFIREITDFNHEYNLMSSREVLVESRAKSEIWTLEKEIDALNRDLEREMSEAIAITECLQAEKIEIGQKPQTDLEFLRLKKELEAFKDGELESVREALRTEIQFLQMVQVIISFHIQNNV</sequence>
<comment type="caution">
    <text evidence="7">The sequence shown here is derived from an EMBL/GenBank/DDBJ whole genome shotgun (WGS) entry which is preliminary data.</text>
</comment>
<evidence type="ECO:0000313" key="8">
    <source>
        <dbReference type="Proteomes" id="UP001369086"/>
    </source>
</evidence>
<evidence type="ECO:0000256" key="2">
    <source>
        <dbReference type="ARBA" id="ARBA00008975"/>
    </source>
</evidence>
<organism evidence="7 8">
    <name type="scientific">Huso huso</name>
    <name type="common">Beluga</name>
    <name type="synonym">Acipenser huso</name>
    <dbReference type="NCBI Taxonomy" id="61971"/>
    <lineage>
        <taxon>Eukaryota</taxon>
        <taxon>Metazoa</taxon>
        <taxon>Chordata</taxon>
        <taxon>Craniata</taxon>
        <taxon>Vertebrata</taxon>
        <taxon>Euteleostomi</taxon>
        <taxon>Actinopterygii</taxon>
        <taxon>Chondrostei</taxon>
        <taxon>Acipenseriformes</taxon>
        <taxon>Acipenseridae</taxon>
        <taxon>Huso</taxon>
    </lineage>
</organism>
<evidence type="ECO:0000256" key="4">
    <source>
        <dbReference type="ARBA" id="ARBA00022490"/>
    </source>
</evidence>